<evidence type="ECO:0000256" key="11">
    <source>
        <dbReference type="PROSITE-ProRule" id="PRU00221"/>
    </source>
</evidence>
<protein>
    <recommendedName>
        <fullName evidence="10">Peroxin-7</fullName>
    </recommendedName>
</protein>
<dbReference type="GO" id="GO:0005053">
    <property type="term" value="F:peroxisome matrix targeting signal-2 binding"/>
    <property type="evidence" value="ECO:0007669"/>
    <property type="project" value="InterPro"/>
</dbReference>
<evidence type="ECO:0000313" key="15">
    <source>
        <dbReference type="EMBL" id="AZL94278.1"/>
    </source>
</evidence>
<proteinExistence type="evidence at transcript level"/>
<dbReference type="EMBL" id="MK212315">
    <property type="protein sequence ID" value="AZL94281.1"/>
    <property type="molecule type" value="mRNA"/>
</dbReference>
<evidence type="ECO:0000256" key="1">
    <source>
        <dbReference type="ARBA" id="ARBA00004253"/>
    </source>
</evidence>
<dbReference type="EMBL" id="MK212313">
    <property type="protein sequence ID" value="AZL94279.1"/>
    <property type="molecule type" value="mRNA"/>
</dbReference>
<evidence type="ECO:0000256" key="8">
    <source>
        <dbReference type="ARBA" id="ARBA00023140"/>
    </source>
</evidence>
<dbReference type="SMART" id="SM00320">
    <property type="entry name" value="WD40"/>
    <property type="match status" value="6"/>
</dbReference>
<dbReference type="EMBL" id="MK212312">
    <property type="protein sequence ID" value="AZL94278.1"/>
    <property type="molecule type" value="mRNA"/>
</dbReference>
<evidence type="ECO:0000256" key="2">
    <source>
        <dbReference type="ARBA" id="ARBA00004514"/>
    </source>
</evidence>
<comment type="similarity">
    <text evidence="9">Belongs to the WD repeat peroxin-7 family.</text>
</comment>
<dbReference type="GO" id="GO:0016558">
    <property type="term" value="P:protein import into peroxisome matrix"/>
    <property type="evidence" value="ECO:0007669"/>
    <property type="project" value="InterPro"/>
</dbReference>
<feature type="repeat" description="WD" evidence="11">
    <location>
        <begin position="353"/>
        <end position="386"/>
    </location>
</feature>
<dbReference type="InterPro" id="IPR019775">
    <property type="entry name" value="WD40_repeat_CS"/>
</dbReference>
<evidence type="ECO:0000313" key="13">
    <source>
        <dbReference type="EMBL" id="AZL94276.1"/>
    </source>
</evidence>
<dbReference type="InterPro" id="IPR015943">
    <property type="entry name" value="WD40/YVTN_repeat-like_dom_sf"/>
</dbReference>
<accession>A0A3Q8UBI0</accession>
<evidence type="ECO:0000256" key="3">
    <source>
        <dbReference type="ARBA" id="ARBA00022448"/>
    </source>
</evidence>
<evidence type="ECO:0000313" key="19">
    <source>
        <dbReference type="EMBL" id="AZL94282.1"/>
    </source>
</evidence>
<evidence type="ECO:0000313" key="18">
    <source>
        <dbReference type="EMBL" id="AZL94281.1"/>
    </source>
</evidence>
<keyword evidence="7" id="KW-0653">Protein transport</keyword>
<dbReference type="PANTHER" id="PTHR46027">
    <property type="entry name" value="PEROXISOMAL TARGETING SIGNAL 2 RECEPTOR"/>
    <property type="match status" value="1"/>
</dbReference>
<evidence type="ECO:0000256" key="5">
    <source>
        <dbReference type="ARBA" id="ARBA00022574"/>
    </source>
</evidence>
<dbReference type="PROSITE" id="PS50294">
    <property type="entry name" value="WD_REPEATS_REGION"/>
    <property type="match status" value="3"/>
</dbReference>
<dbReference type="EMBL" id="MK212310">
    <property type="protein sequence ID" value="AZL94276.1"/>
    <property type="molecule type" value="mRNA"/>
</dbReference>
<comment type="subcellular location">
    <subcellularLocation>
        <location evidence="2">Cytoplasm</location>
        <location evidence="2">Cytosol</location>
    </subcellularLocation>
    <subcellularLocation>
        <location evidence="1">Peroxisome matrix</location>
    </subcellularLocation>
</comment>
<sequence length="445" mass="49119">MTMLKHRLSQCCQTIKFSPFHADMVAVGTSQNFGFVGSGRLEILQFPSCNRTAKPRVGSDIRNIHLPLQSPATFGATPVVNAREDVQNEKVRRVFSGSTDDSIIDCCWSENVDSIVATAMGNGCILLFSLNEPASTACASGTELVGVAPFTQLSGHLQEVASLDWNMHHTNLLLSGSWDRTLRLWDIPRTACIGVFNGVHNSPINAVAFSPFQQSLFASVGADGKLCLHDLRVNEHFSQSLNSHGASNMLKPDMQGKILGYLQHDTLSRATFATERQHGSKNNTYSISSFPSSATSCCIQSRQAHSHDILCLDWNKYNSSQLVTGGSEGSIKIWDLRLFSSAHVSPSKPLLDIAAHKLAVRRVKYSPFCGNIFASCSYDMSVKIWDANFPVQNTKPSTTSLPCASLVRYYTHHREFVLGLDWNLFEENLICSASWDRNMFLWTTG</sequence>
<dbReference type="PANTHER" id="PTHR46027:SF1">
    <property type="entry name" value="PEROXISOMAL TARGETING SIGNAL 2 RECEPTOR"/>
    <property type="match status" value="1"/>
</dbReference>
<evidence type="ECO:0000313" key="16">
    <source>
        <dbReference type="EMBL" id="AZL94279.1"/>
    </source>
</evidence>
<dbReference type="GO" id="GO:0005782">
    <property type="term" value="C:peroxisomal matrix"/>
    <property type="evidence" value="ECO:0007669"/>
    <property type="project" value="UniProtKB-SubCell"/>
</dbReference>
<keyword evidence="5 11" id="KW-0853">WD repeat</keyword>
<dbReference type="AlphaFoldDB" id="A0A3Q8UBI0"/>
<evidence type="ECO:0000313" key="12">
    <source>
        <dbReference type="EMBL" id="AZL94275.1"/>
    </source>
</evidence>
<dbReference type="PRINTS" id="PR00320">
    <property type="entry name" value="GPROTEINBRPT"/>
</dbReference>
<reference evidence="17" key="1">
    <citation type="journal article" date="2018" name="Genome Biol. Evol.">
        <title>Nephromyces encodes a urate metabolism pathway and predicted peroxisomes, demonstrating these are not ancient losses of apicomplexans.</title>
        <authorList>
            <person name="Paight C."/>
            <person name="Slamovits C.H."/>
            <person name="Saffo M.B."/>
            <person name="Lane C.E."/>
        </authorList>
    </citation>
    <scope>NUCLEOTIDE SEQUENCE</scope>
    <source>
        <strain evidence="12">Cardio118</strain>
        <strain evidence="13">Cardio119</strain>
        <strain evidence="14">Cardio120</strain>
        <strain evidence="15">Cardio121</strain>
        <strain evidence="16">Cardio122</strain>
        <strain evidence="17">Cardio123</strain>
        <strain evidence="18">Cardio124</strain>
        <strain evidence="19">Cardio125</strain>
    </source>
</reference>
<dbReference type="EMBL" id="MK212309">
    <property type="protein sequence ID" value="AZL94275.1"/>
    <property type="molecule type" value="mRNA"/>
</dbReference>
<feature type="repeat" description="WD" evidence="11">
    <location>
        <begin position="153"/>
        <end position="187"/>
    </location>
</feature>
<evidence type="ECO:0000313" key="14">
    <source>
        <dbReference type="EMBL" id="AZL94277.1"/>
    </source>
</evidence>
<evidence type="ECO:0000256" key="6">
    <source>
        <dbReference type="ARBA" id="ARBA00022737"/>
    </source>
</evidence>
<organism evidence="17">
    <name type="scientific">Cardiosporidium cionae</name>
    <dbReference type="NCBI Taxonomy" id="476202"/>
    <lineage>
        <taxon>Eukaryota</taxon>
        <taxon>Sar</taxon>
        <taxon>Alveolata</taxon>
        <taxon>Apicomplexa</taxon>
        <taxon>Aconoidasida</taxon>
        <taxon>Nephromycida</taxon>
        <taxon>Cardiosporidium</taxon>
    </lineage>
</organism>
<keyword evidence="8" id="KW-0576">Peroxisome</keyword>
<dbReference type="EMBL" id="MK212311">
    <property type="protein sequence ID" value="AZL94277.1"/>
    <property type="molecule type" value="mRNA"/>
</dbReference>
<keyword evidence="4" id="KW-0963">Cytoplasm</keyword>
<evidence type="ECO:0000256" key="9">
    <source>
        <dbReference type="ARBA" id="ARBA00024017"/>
    </source>
</evidence>
<dbReference type="InterPro" id="IPR001680">
    <property type="entry name" value="WD40_rpt"/>
</dbReference>
<dbReference type="SUPFAM" id="SSF50978">
    <property type="entry name" value="WD40 repeat-like"/>
    <property type="match status" value="1"/>
</dbReference>
<evidence type="ECO:0000256" key="4">
    <source>
        <dbReference type="ARBA" id="ARBA00022490"/>
    </source>
</evidence>
<dbReference type="PROSITE" id="PS00678">
    <property type="entry name" value="WD_REPEATS_1"/>
    <property type="match status" value="1"/>
</dbReference>
<dbReference type="PROSITE" id="PS50082">
    <property type="entry name" value="WD_REPEATS_2"/>
    <property type="match status" value="3"/>
</dbReference>
<dbReference type="Pfam" id="PF00400">
    <property type="entry name" value="WD40"/>
    <property type="match status" value="5"/>
</dbReference>
<feature type="repeat" description="WD" evidence="11">
    <location>
        <begin position="302"/>
        <end position="337"/>
    </location>
</feature>
<evidence type="ECO:0000256" key="10">
    <source>
        <dbReference type="ARBA" id="ARBA00032565"/>
    </source>
</evidence>
<dbReference type="InterPro" id="IPR044536">
    <property type="entry name" value="PEX7"/>
</dbReference>
<dbReference type="GO" id="GO:0005829">
    <property type="term" value="C:cytosol"/>
    <property type="evidence" value="ECO:0007669"/>
    <property type="project" value="UniProtKB-SubCell"/>
</dbReference>
<evidence type="ECO:0000313" key="17">
    <source>
        <dbReference type="EMBL" id="AZL94280.1"/>
    </source>
</evidence>
<dbReference type="EMBL" id="MK212314">
    <property type="protein sequence ID" value="AZL94280.1"/>
    <property type="molecule type" value="mRNA"/>
</dbReference>
<name>A0A3Q8UBI0_9APIC</name>
<dbReference type="InterPro" id="IPR036322">
    <property type="entry name" value="WD40_repeat_dom_sf"/>
</dbReference>
<dbReference type="Gene3D" id="2.130.10.10">
    <property type="entry name" value="YVTN repeat-like/Quinoprotein amine dehydrogenase"/>
    <property type="match status" value="1"/>
</dbReference>
<keyword evidence="6" id="KW-0677">Repeat</keyword>
<evidence type="ECO:0000256" key="7">
    <source>
        <dbReference type="ARBA" id="ARBA00022927"/>
    </source>
</evidence>
<dbReference type="EMBL" id="MK212316">
    <property type="protein sequence ID" value="AZL94282.1"/>
    <property type="molecule type" value="mRNA"/>
</dbReference>
<keyword evidence="3" id="KW-0813">Transport</keyword>
<dbReference type="InterPro" id="IPR020472">
    <property type="entry name" value="WD40_PAC1"/>
</dbReference>